<dbReference type="Proteomes" id="UP000509782">
    <property type="component" value="Chromosome"/>
</dbReference>
<evidence type="ECO:0000313" key="1">
    <source>
        <dbReference type="EMBL" id="QKQ49970.1"/>
    </source>
</evidence>
<name>A0A6N0JTL7_ACHDE</name>
<organism evidence="1 2">
    <name type="scientific">Achromobacter denitrificans</name>
    <name type="common">Alcaligenes denitrificans</name>
    <dbReference type="NCBI Taxonomy" id="32002"/>
    <lineage>
        <taxon>Bacteria</taxon>
        <taxon>Pseudomonadati</taxon>
        <taxon>Pseudomonadota</taxon>
        <taxon>Betaproteobacteria</taxon>
        <taxon>Burkholderiales</taxon>
        <taxon>Alcaligenaceae</taxon>
        <taxon>Achromobacter</taxon>
    </lineage>
</organism>
<evidence type="ECO:0008006" key="3">
    <source>
        <dbReference type="Google" id="ProtNLM"/>
    </source>
</evidence>
<evidence type="ECO:0000313" key="2">
    <source>
        <dbReference type="Proteomes" id="UP000509782"/>
    </source>
</evidence>
<reference evidence="1 2" key="1">
    <citation type="submission" date="2020-05" db="EMBL/GenBank/DDBJ databases">
        <title>FDA dAtabase for Regulatory Grade micrObial Sequences (FDA-ARGOS): Supporting development and validation of Infectious Disease Dx tests.</title>
        <authorList>
            <person name="Sproer C."/>
            <person name="Gronow S."/>
            <person name="Severitt S."/>
            <person name="Schroder I."/>
            <person name="Tallon L."/>
            <person name="Sadzewicz L."/>
            <person name="Zhao X."/>
            <person name="Vavikolanu K."/>
            <person name="Mehta A."/>
            <person name="Aluvathingal J."/>
            <person name="Nadendla S."/>
            <person name="Myers T."/>
            <person name="Yan Y."/>
            <person name="Sichtig H."/>
        </authorList>
    </citation>
    <scope>NUCLEOTIDE SEQUENCE [LARGE SCALE GENOMIC DNA]</scope>
    <source>
        <strain evidence="1 2">FDAARGOS_787</strain>
    </source>
</reference>
<dbReference type="RefSeq" id="WP_125284502.1">
    <property type="nucleotide sequence ID" value="NZ_CADIKP010000011.1"/>
</dbReference>
<dbReference type="EMBL" id="CP054569">
    <property type="protein sequence ID" value="QKQ49970.1"/>
    <property type="molecule type" value="Genomic_DNA"/>
</dbReference>
<sequence>MNQDAALACAPAWPASDGLNFQPVFSSDGLVCEYTATLASQRHGWRRGAPGESTRLMRAALGFFQASGERIPFALNYGSPPPPIGWSANEVCELGGVILHRNELRAAPDRLPADRAGLAYPASLVSFHAPLVAHLLARSQMFTGFVEFNVGFRLRLTPTMGRGGPSASGAVQVVGLHMQVPPGVSEHATLRTRFVKLLERADLLRLPVLATNVNQAHDLHWMRIFPDVLLQGDVLCPPLGPDSLRALLALSGDNWRDFRVGGRYPQYD</sequence>
<proteinExistence type="predicted"/>
<gene>
    <name evidence="1" type="ORF">FOC81_25985</name>
</gene>
<protein>
    <recommendedName>
        <fullName evidence="3">EAL domain-containing protein</fullName>
    </recommendedName>
</protein>
<accession>A0A6N0JTL7</accession>
<dbReference type="OrthoDB" id="8662979at2"/>
<dbReference type="AlphaFoldDB" id="A0A6N0JTL7"/>